<keyword evidence="4" id="KW-1185">Reference proteome</keyword>
<dbReference type="EMBL" id="AP025292">
    <property type="protein sequence ID" value="BDD00241.1"/>
    <property type="molecule type" value="Genomic_DNA"/>
</dbReference>
<reference evidence="3 4" key="1">
    <citation type="submission" date="2021-12" db="EMBL/GenBank/DDBJ databases">
        <title>Genome sequencing of bacteria with rrn-lacking chromosome and rrn-plasmid.</title>
        <authorList>
            <person name="Anda M."/>
            <person name="Iwasaki W."/>
        </authorList>
    </citation>
    <scope>NUCLEOTIDE SEQUENCE [LARGE SCALE GENOMIC DNA]</scope>
    <source>
        <strain evidence="3 4">NBRC 101262</strain>
    </source>
</reference>
<dbReference type="InterPro" id="IPR010559">
    <property type="entry name" value="Sig_transdc_His_kin_internal"/>
</dbReference>
<feature type="transmembrane region" description="Helical" evidence="1">
    <location>
        <begin position="7"/>
        <end position="28"/>
    </location>
</feature>
<keyword evidence="1" id="KW-0472">Membrane</keyword>
<keyword evidence="3" id="KW-0418">Kinase</keyword>
<name>A0ABN6LAL3_9BACT</name>
<dbReference type="InterPro" id="IPR036890">
    <property type="entry name" value="HATPase_C_sf"/>
</dbReference>
<organism evidence="3 4">
    <name type="scientific">Persicobacter psychrovividus</name>
    <dbReference type="NCBI Taxonomy" id="387638"/>
    <lineage>
        <taxon>Bacteria</taxon>
        <taxon>Pseudomonadati</taxon>
        <taxon>Bacteroidota</taxon>
        <taxon>Cytophagia</taxon>
        <taxon>Cytophagales</taxon>
        <taxon>Persicobacteraceae</taxon>
        <taxon>Persicobacter</taxon>
    </lineage>
</organism>
<feature type="transmembrane region" description="Helical" evidence="1">
    <location>
        <begin position="34"/>
        <end position="54"/>
    </location>
</feature>
<dbReference type="Pfam" id="PF06580">
    <property type="entry name" value="His_kinase"/>
    <property type="match status" value="1"/>
</dbReference>
<dbReference type="Gene3D" id="3.30.565.10">
    <property type="entry name" value="Histidine kinase-like ATPase, C-terminal domain"/>
    <property type="match status" value="1"/>
</dbReference>
<dbReference type="RefSeq" id="WP_332919589.1">
    <property type="nucleotide sequence ID" value="NZ_AP025292.1"/>
</dbReference>
<dbReference type="GO" id="GO:0016301">
    <property type="term" value="F:kinase activity"/>
    <property type="evidence" value="ECO:0007669"/>
    <property type="project" value="UniProtKB-KW"/>
</dbReference>
<dbReference type="SUPFAM" id="SSF55874">
    <property type="entry name" value="ATPase domain of HSP90 chaperone/DNA topoisomerase II/histidine kinase"/>
    <property type="match status" value="1"/>
</dbReference>
<dbReference type="PANTHER" id="PTHR34220:SF7">
    <property type="entry name" value="SENSOR HISTIDINE KINASE YPDA"/>
    <property type="match status" value="1"/>
</dbReference>
<feature type="domain" description="Signal transduction histidine kinase internal region" evidence="2">
    <location>
        <begin position="152"/>
        <end position="230"/>
    </location>
</feature>
<feature type="transmembrane region" description="Helical" evidence="1">
    <location>
        <begin position="75"/>
        <end position="96"/>
    </location>
</feature>
<accession>A0ABN6LAL3</accession>
<proteinExistence type="predicted"/>
<dbReference type="InterPro" id="IPR050640">
    <property type="entry name" value="Bact_2-comp_sensor_kinase"/>
</dbReference>
<dbReference type="Proteomes" id="UP001354989">
    <property type="component" value="Chromosome"/>
</dbReference>
<evidence type="ECO:0000256" key="1">
    <source>
        <dbReference type="SAM" id="Phobius"/>
    </source>
</evidence>
<gene>
    <name evidence="3" type="ORF">PEPS_25210</name>
</gene>
<evidence type="ECO:0000313" key="3">
    <source>
        <dbReference type="EMBL" id="BDD00241.1"/>
    </source>
</evidence>
<evidence type="ECO:0000259" key="2">
    <source>
        <dbReference type="Pfam" id="PF06580"/>
    </source>
</evidence>
<sequence>MNKIKAYWLLQFLGWTVYACLHIVLLIISKNFDSSKVFEIVAVALYYLVSTHLFREFIKVNGWLKENFTRLVLKVFVASFLLAISTYCFQVITYFFAGLLDPAHDFGILFISVSVFTAMVFYFLWSLIYVLYHYLEQRNQTLKYQATTREFELNRLRAQMNPHFIFNALNSIRALVEEEPEDAKKAITQLSGILRNSLVINRKKVIKLKDELETVRDYLALEKIRYEERLSFDFDIDSDTLQAKIPPLMIQTLVENGIKHGIGQLTEGGFLTIKSRWNQAQDILIFSIWNSGALDEVQLNNAKGSGIANTTQRLELLYGEQAKFEIKNDQDGVLTTLYIPQKLKNYENTDY</sequence>
<keyword evidence="3" id="KW-0808">Transferase</keyword>
<keyword evidence="1" id="KW-0812">Transmembrane</keyword>
<dbReference type="PROSITE" id="PS51257">
    <property type="entry name" value="PROKAR_LIPOPROTEIN"/>
    <property type="match status" value="1"/>
</dbReference>
<keyword evidence="1" id="KW-1133">Transmembrane helix</keyword>
<evidence type="ECO:0000313" key="4">
    <source>
        <dbReference type="Proteomes" id="UP001354989"/>
    </source>
</evidence>
<feature type="transmembrane region" description="Helical" evidence="1">
    <location>
        <begin position="108"/>
        <end position="132"/>
    </location>
</feature>
<protein>
    <submittedName>
        <fullName evidence="3">Histidine kinase</fullName>
    </submittedName>
</protein>
<dbReference type="PANTHER" id="PTHR34220">
    <property type="entry name" value="SENSOR HISTIDINE KINASE YPDA"/>
    <property type="match status" value="1"/>
</dbReference>